<dbReference type="GO" id="GO:0005938">
    <property type="term" value="C:cell cortex"/>
    <property type="evidence" value="ECO:0007669"/>
    <property type="project" value="UniProtKB-SubCell"/>
</dbReference>
<keyword evidence="6" id="KW-1017">Isopeptide bond</keyword>
<comment type="subunit">
    <text evidence="14">Subunit of dynactin, a multiprotein complex part of a tripartite complex with dynein and a adapter, such as BICDL1, BICD2 or HOOK3. The dynactin complex is built around ACTR1A/ACTB filament and consists of an actin-related filament composed of a shoulder domain, a pointed end and a barbed end. Its length is defined by its flexible shoulder domain. The soulder is composed of 2 DCTN1 subunits, 4 DCTN2 and 2 DCTN3. The 4 DCNT2 (via N-terminus) bind the ACTR1A filament and act as molecular rulers to determine the length. The pointed end is important for binding dynein-dynactin cargo adapters. Consists of 4 subunits: ACTR10, DCNT4, DCTN5 and DCTN6. The barbed end is composed of a CAPZA1:CAPZB heterodimers, which binds ACTR1A/ACTB filament and dynactin and stabilizes dynactin. Interacts with ATP7B, but not ATP7A, in a copper-dependent manner. Interacts with ANK2; this interaction is required for localization at costameres. Interacts with N4BP2L1.</text>
</comment>
<dbReference type="Pfam" id="PF05502">
    <property type="entry name" value="Dynactin_p62"/>
    <property type="match status" value="2"/>
</dbReference>
<evidence type="ECO:0000256" key="5">
    <source>
        <dbReference type="ARBA" id="ARBA00022490"/>
    </source>
</evidence>
<keyword evidence="7" id="KW-0597">Phosphoprotein</keyword>
<keyword evidence="16" id="KW-1185">Reference proteome</keyword>
<evidence type="ECO:0000256" key="8">
    <source>
        <dbReference type="ARBA" id="ARBA00022843"/>
    </source>
</evidence>
<sequence length="459" mass="51996">MAAKLELQRVQILCSCNARSPITQLYFCKHCLKIRCGKCVSHEVDSHYCPNCLENMPSAEAKSKKNRCGNCLDCPSCQHTLSHRATSVAVPDPRDPTKTTTKKAYYLACGLCRWSSRDAGMPDKDSASGPWLEPENAGARRITDLSDYYHQLAKQEKMEREHKKFTRRRAYFRLQEKYLSPGAPGRRRSSALLSSFTGLALKDEQATIIPVEPAVASEEVDALPNKILTQPVVLEKICTIRQRLQHPDHHCVSVEQMYPRHKHLLIKRSQRCRECEHNLSKPEFNPSSIKFKIQLVAIQHIPDVRIFLVPNLHYGKESIVTLIISNPNEKRMSIRFDGSNPKECEDTHATAQVIPPEDELMLGPKDPTAEFDDSTADIQYDAYNDNTEYVQFRKAHKLGVLFKVIPQRATDNVVVVFTLKYKYKNTAPALNSSQDETSSPAAVWLEHEVTVDIGPLVSE</sequence>
<dbReference type="GO" id="GO:0030016">
    <property type="term" value="C:myofibril"/>
    <property type="evidence" value="ECO:0007669"/>
    <property type="project" value="UniProtKB-SubCell"/>
</dbReference>
<keyword evidence="10" id="KW-0175">Coiled coil</keyword>
<dbReference type="CTD" id="51164"/>
<evidence type="ECO:0000256" key="10">
    <source>
        <dbReference type="ARBA" id="ARBA00023054"/>
    </source>
</evidence>
<dbReference type="InParanoid" id="A0A7M7RCU9"/>
<dbReference type="RefSeq" id="XP_782559.1">
    <property type="nucleotide sequence ID" value="XM_777466.5"/>
</dbReference>
<dbReference type="PANTHER" id="PTHR13034">
    <property type="entry name" value="DYNACTIN P62 SUBUNIT"/>
    <property type="match status" value="1"/>
</dbReference>
<comment type="subcellular location">
    <subcellularLocation>
        <location evidence="3">Cytoplasm</location>
        <location evidence="3">Cell cortex</location>
    </subcellularLocation>
    <subcellularLocation>
        <location evidence="1">Cytoplasm</location>
        <location evidence="1">Cytoskeleton</location>
        <location evidence="1">Microtubule organizing center</location>
        <location evidence="1">Centrosome</location>
    </subcellularLocation>
    <subcellularLocation>
        <location evidence="2">Cytoplasm</location>
        <location evidence="2">Cytoskeleton</location>
        <location evidence="2">Stress fiber</location>
    </subcellularLocation>
    <subcellularLocation>
        <location evidence="4">Cytoplasm</location>
        <location evidence="4">Myofibril</location>
    </subcellularLocation>
</comment>
<accession>A0A7M7RCU9</accession>
<evidence type="ECO:0000313" key="16">
    <source>
        <dbReference type="Proteomes" id="UP000007110"/>
    </source>
</evidence>
<keyword evidence="11" id="KW-0206">Cytoskeleton</keyword>
<dbReference type="GO" id="GO:0005869">
    <property type="term" value="C:dynactin complex"/>
    <property type="evidence" value="ECO:0000318"/>
    <property type="project" value="GO_Central"/>
</dbReference>
<dbReference type="GO" id="GO:0005813">
    <property type="term" value="C:centrosome"/>
    <property type="evidence" value="ECO:0007669"/>
    <property type="project" value="UniProtKB-SubCell"/>
</dbReference>
<proteinExistence type="inferred from homology"/>
<dbReference type="GO" id="GO:0001725">
    <property type="term" value="C:stress fiber"/>
    <property type="evidence" value="ECO:0007669"/>
    <property type="project" value="UniProtKB-SubCell"/>
</dbReference>
<dbReference type="EnsemblMetazoa" id="XM_777466">
    <property type="protein sequence ID" value="XP_782559"/>
    <property type="gene ID" value="LOC577225"/>
</dbReference>
<dbReference type="PANTHER" id="PTHR13034:SF2">
    <property type="entry name" value="DYNACTIN SUBUNIT 4"/>
    <property type="match status" value="1"/>
</dbReference>
<evidence type="ECO:0000256" key="11">
    <source>
        <dbReference type="ARBA" id="ARBA00023212"/>
    </source>
</evidence>
<dbReference type="OrthoDB" id="283815at2759"/>
<dbReference type="Proteomes" id="UP000007110">
    <property type="component" value="Unassembled WGS sequence"/>
</dbReference>
<dbReference type="AlphaFoldDB" id="A0A7M7RCU9"/>
<dbReference type="KEGG" id="spu:577225"/>
<reference evidence="16" key="1">
    <citation type="submission" date="2015-02" db="EMBL/GenBank/DDBJ databases">
        <title>Genome sequencing for Strongylocentrotus purpuratus.</title>
        <authorList>
            <person name="Murali S."/>
            <person name="Liu Y."/>
            <person name="Vee V."/>
            <person name="English A."/>
            <person name="Wang M."/>
            <person name="Skinner E."/>
            <person name="Han Y."/>
            <person name="Muzny D.M."/>
            <person name="Worley K.C."/>
            <person name="Gibbs R.A."/>
        </authorList>
    </citation>
    <scope>NUCLEOTIDE SEQUENCE</scope>
</reference>
<evidence type="ECO:0000256" key="2">
    <source>
        <dbReference type="ARBA" id="ARBA00004529"/>
    </source>
</evidence>
<reference evidence="15" key="2">
    <citation type="submission" date="2021-01" db="UniProtKB">
        <authorList>
            <consortium name="EnsemblMetazoa"/>
        </authorList>
    </citation>
    <scope>IDENTIFICATION</scope>
</reference>
<evidence type="ECO:0000256" key="6">
    <source>
        <dbReference type="ARBA" id="ARBA00022499"/>
    </source>
</evidence>
<evidence type="ECO:0000256" key="12">
    <source>
        <dbReference type="ARBA" id="ARBA00034776"/>
    </source>
</evidence>
<keyword evidence="5" id="KW-0963">Cytoplasm</keyword>
<organism evidence="15 16">
    <name type="scientific">Strongylocentrotus purpuratus</name>
    <name type="common">Purple sea urchin</name>
    <dbReference type="NCBI Taxonomy" id="7668"/>
    <lineage>
        <taxon>Eukaryota</taxon>
        <taxon>Metazoa</taxon>
        <taxon>Echinodermata</taxon>
        <taxon>Eleutherozoa</taxon>
        <taxon>Echinozoa</taxon>
        <taxon>Echinoidea</taxon>
        <taxon>Euechinoidea</taxon>
        <taxon>Echinacea</taxon>
        <taxon>Camarodonta</taxon>
        <taxon>Echinidea</taxon>
        <taxon>Strongylocentrotidae</taxon>
        <taxon>Strongylocentrotus</taxon>
    </lineage>
</organism>
<evidence type="ECO:0000256" key="7">
    <source>
        <dbReference type="ARBA" id="ARBA00022553"/>
    </source>
</evidence>
<name>A0A7M7RCU9_STRPU</name>
<keyword evidence="9" id="KW-0007">Acetylation</keyword>
<comment type="similarity">
    <text evidence="12">Belongs to the dynactin subunit 4 family.</text>
</comment>
<keyword evidence="8" id="KW-0832">Ubl conjugation</keyword>
<evidence type="ECO:0000256" key="13">
    <source>
        <dbReference type="ARBA" id="ARBA00034864"/>
    </source>
</evidence>
<evidence type="ECO:0000256" key="14">
    <source>
        <dbReference type="ARBA" id="ARBA00093507"/>
    </source>
</evidence>
<evidence type="ECO:0000256" key="1">
    <source>
        <dbReference type="ARBA" id="ARBA00004300"/>
    </source>
</evidence>
<protein>
    <recommendedName>
        <fullName evidence="13">Dynactin subunit 4</fullName>
    </recommendedName>
</protein>
<evidence type="ECO:0000313" key="15">
    <source>
        <dbReference type="EnsemblMetazoa" id="XP_782559"/>
    </source>
</evidence>
<dbReference type="InterPro" id="IPR008603">
    <property type="entry name" value="DCTN4"/>
</dbReference>
<dbReference type="GeneID" id="577225"/>
<evidence type="ECO:0000256" key="4">
    <source>
        <dbReference type="ARBA" id="ARBA00004657"/>
    </source>
</evidence>
<evidence type="ECO:0000256" key="9">
    <source>
        <dbReference type="ARBA" id="ARBA00022990"/>
    </source>
</evidence>
<dbReference type="OMA" id="KIYFCRH"/>
<evidence type="ECO:0000256" key="3">
    <source>
        <dbReference type="ARBA" id="ARBA00004544"/>
    </source>
</evidence>